<comment type="pathway">
    <text evidence="1">Amino-acid degradation; L-alanine degradation via dehydrogenase pathway; NH(3) and pyruvate from L-alanine: step 1/1.</text>
</comment>
<comment type="catalytic activity">
    <reaction evidence="6">
        <text>L-alanine + NAD(+) + H2O = pyruvate + NH4(+) + NADH + H(+)</text>
        <dbReference type="Rhea" id="RHEA:18405"/>
        <dbReference type="ChEBI" id="CHEBI:15361"/>
        <dbReference type="ChEBI" id="CHEBI:15377"/>
        <dbReference type="ChEBI" id="CHEBI:15378"/>
        <dbReference type="ChEBI" id="CHEBI:28938"/>
        <dbReference type="ChEBI" id="CHEBI:57540"/>
        <dbReference type="ChEBI" id="CHEBI:57945"/>
        <dbReference type="ChEBI" id="CHEBI:57972"/>
        <dbReference type="EC" id="1.4.1.1"/>
    </reaction>
</comment>
<organism evidence="7 8">
    <name type="scientific">Dolosigranulum pigrum</name>
    <dbReference type="NCBI Taxonomy" id="29394"/>
    <lineage>
        <taxon>Bacteria</taxon>
        <taxon>Bacillati</taxon>
        <taxon>Bacillota</taxon>
        <taxon>Bacilli</taxon>
        <taxon>Lactobacillales</taxon>
        <taxon>Carnobacteriaceae</taxon>
        <taxon>Dolosigranulum</taxon>
    </lineage>
</organism>
<evidence type="ECO:0000256" key="4">
    <source>
        <dbReference type="ARBA" id="ARBA00023002"/>
    </source>
</evidence>
<accession>A0A1S8KNB1</accession>
<evidence type="ECO:0000256" key="6">
    <source>
        <dbReference type="PIRNR" id="PIRNR000183"/>
    </source>
</evidence>
<dbReference type="GO" id="GO:0000286">
    <property type="term" value="F:alanine dehydrogenase activity"/>
    <property type="evidence" value="ECO:0007669"/>
    <property type="project" value="UniProtKB-UniRule"/>
</dbReference>
<evidence type="ECO:0000256" key="5">
    <source>
        <dbReference type="ARBA" id="ARBA00023027"/>
    </source>
</evidence>
<dbReference type="EMBL" id="MUYF01000003">
    <property type="protein sequence ID" value="OOL81196.1"/>
    <property type="molecule type" value="Genomic_DNA"/>
</dbReference>
<dbReference type="InterPro" id="IPR007886">
    <property type="entry name" value="AlaDH/PNT_N"/>
</dbReference>
<name>A0A1S8KNB1_9LACT</name>
<dbReference type="GO" id="GO:0042853">
    <property type="term" value="P:L-alanine catabolic process"/>
    <property type="evidence" value="ECO:0007669"/>
    <property type="project" value="InterPro"/>
</dbReference>
<comment type="caution">
    <text evidence="7">The sequence shown here is derived from an EMBL/GenBank/DDBJ whole genome shotgun (WGS) entry which is preliminary data.</text>
</comment>
<dbReference type="RefSeq" id="WP_077862664.1">
    <property type="nucleotide sequence ID" value="NZ_CP040422.1"/>
</dbReference>
<dbReference type="Pfam" id="PF05222">
    <property type="entry name" value="AlaDh_PNT_N"/>
    <property type="match status" value="1"/>
</dbReference>
<evidence type="ECO:0000256" key="3">
    <source>
        <dbReference type="ARBA" id="ARBA00012897"/>
    </source>
</evidence>
<protein>
    <recommendedName>
        <fullName evidence="3 6">Alanine dehydrogenase</fullName>
        <ecNumber evidence="3 6">1.4.1.1</ecNumber>
    </recommendedName>
</protein>
<keyword evidence="4 6" id="KW-0560">Oxidoreductase</keyword>
<gene>
    <name evidence="7" type="ORF">BWX42_05045</name>
</gene>
<dbReference type="PANTHER" id="PTHR42795:SF1">
    <property type="entry name" value="ALANINE DEHYDROGENASE"/>
    <property type="match status" value="1"/>
</dbReference>
<evidence type="ECO:0000256" key="1">
    <source>
        <dbReference type="ARBA" id="ARBA00005206"/>
    </source>
</evidence>
<dbReference type="Gene3D" id="3.40.50.720">
    <property type="entry name" value="NAD(P)-binding Rossmann-like Domain"/>
    <property type="match status" value="2"/>
</dbReference>
<dbReference type="InterPro" id="IPR008141">
    <property type="entry name" value="Ala_DH"/>
</dbReference>
<reference evidence="7 8" key="1">
    <citation type="submission" date="2017-01" db="EMBL/GenBank/DDBJ databases">
        <title>Complete Genome Sequence of Dolosigranulum pigrum isolated from a Patient with interstitial lung disease.</title>
        <authorList>
            <person name="Mukhopadhyay R."/>
            <person name="Joaquin J."/>
            <person name="Hogue R."/>
            <person name="Fitzgerald S."/>
            <person name="Jospin G."/>
            <person name="Eisen J.A."/>
            <person name="Chaturvedi V."/>
        </authorList>
    </citation>
    <scope>NUCLEOTIDE SEQUENCE [LARGE SCALE GENOMIC DNA]</scope>
    <source>
        <strain evidence="7 8">15S00348</strain>
    </source>
</reference>
<dbReference type="PANTHER" id="PTHR42795">
    <property type="entry name" value="ALANINE DEHYDROGENASE"/>
    <property type="match status" value="1"/>
</dbReference>
<dbReference type="GO" id="GO:0005886">
    <property type="term" value="C:plasma membrane"/>
    <property type="evidence" value="ECO:0007669"/>
    <property type="project" value="TreeGrafter"/>
</dbReference>
<dbReference type="Pfam" id="PF01262">
    <property type="entry name" value="AlaDh_PNT_C"/>
    <property type="match status" value="1"/>
</dbReference>
<evidence type="ECO:0000313" key="7">
    <source>
        <dbReference type="EMBL" id="OOL81196.1"/>
    </source>
</evidence>
<dbReference type="SMART" id="SM01003">
    <property type="entry name" value="AlaDh_PNT_N"/>
    <property type="match status" value="1"/>
</dbReference>
<dbReference type="SMART" id="SM01002">
    <property type="entry name" value="AlaDh_PNT_C"/>
    <property type="match status" value="1"/>
</dbReference>
<dbReference type="PIRSF" id="PIRSF000183">
    <property type="entry name" value="Alanine_dh"/>
    <property type="match status" value="1"/>
</dbReference>
<dbReference type="NCBIfam" id="TIGR00518">
    <property type="entry name" value="alaDH"/>
    <property type="match status" value="1"/>
</dbReference>
<dbReference type="InterPro" id="IPR007698">
    <property type="entry name" value="AlaDH/PNT_NAD(H)-bd"/>
</dbReference>
<dbReference type="AlphaFoldDB" id="A0A1S8KNB1"/>
<dbReference type="EC" id="1.4.1.1" evidence="3 6"/>
<dbReference type="SUPFAM" id="SSF51735">
    <property type="entry name" value="NAD(P)-binding Rossmann-fold domains"/>
    <property type="match status" value="1"/>
</dbReference>
<sequence length="369" mass="39675">MKIGVPKEIKNLENRVAMTPDNVKELVRDGHEVWIETNAGLGSSFTDEAYREAGAKICDSAEEVWTAEMVVKVKEPLESEYKYFYDGLILFTYLHLAAAERLTQELIDSGVTAIAYETIEKDGKLPLLTPMSEVAGRMAVQAGAHHLEKVHGGKGIFLGAVPGVRRANVVIIGGGVVGMNAARIAHGMRANVTVLDVNPSTLDTVDDAFNGQVETLMSTQSNIARVVKEADLVVTGVLIAGAKAPTLITEKMIQSMEAGSVVVDIAIDQGGNVETSTHATTHEDPVYTKHGVLHYTVANIPGAVPRTSTAALTNVTLPYTRTLARKGVEEAARTDASIQTGINTYQKQLTNKAVADTFNFEYVDIKSLL</sequence>
<keyword evidence="5 6" id="KW-0520">NAD</keyword>
<dbReference type="InterPro" id="IPR036291">
    <property type="entry name" value="NAD(P)-bd_dom_sf"/>
</dbReference>
<proteinExistence type="inferred from homology"/>
<dbReference type="SUPFAM" id="SSF52283">
    <property type="entry name" value="Formate/glycerate dehydrogenase catalytic domain-like"/>
    <property type="match status" value="1"/>
</dbReference>
<dbReference type="CDD" id="cd05305">
    <property type="entry name" value="L-AlaDH"/>
    <property type="match status" value="1"/>
</dbReference>
<evidence type="ECO:0000256" key="2">
    <source>
        <dbReference type="ARBA" id="ARBA00005689"/>
    </source>
</evidence>
<comment type="similarity">
    <text evidence="2 6">Belongs to the AlaDH/PNT family.</text>
</comment>
<dbReference type="Proteomes" id="UP000190409">
    <property type="component" value="Unassembled WGS sequence"/>
</dbReference>
<dbReference type="FunFam" id="3.40.50.720:FF:000049">
    <property type="entry name" value="Alanine dehydrogenase"/>
    <property type="match status" value="1"/>
</dbReference>
<evidence type="ECO:0000313" key="8">
    <source>
        <dbReference type="Proteomes" id="UP000190409"/>
    </source>
</evidence>